<evidence type="ECO:0000313" key="3">
    <source>
        <dbReference type="Proteomes" id="UP000503447"/>
    </source>
</evidence>
<protein>
    <recommendedName>
        <fullName evidence="1">Putative restriction endonuclease domain-containing protein</fullName>
    </recommendedName>
</protein>
<proteinExistence type="predicted"/>
<organism evidence="2 3">
    <name type="scientific">Frigoriglobus tundricola</name>
    <dbReference type="NCBI Taxonomy" id="2774151"/>
    <lineage>
        <taxon>Bacteria</taxon>
        <taxon>Pseudomonadati</taxon>
        <taxon>Planctomycetota</taxon>
        <taxon>Planctomycetia</taxon>
        <taxon>Gemmatales</taxon>
        <taxon>Gemmataceae</taxon>
        <taxon>Frigoriglobus</taxon>
    </lineage>
</organism>
<dbReference type="Proteomes" id="UP000503447">
    <property type="component" value="Chromosome"/>
</dbReference>
<dbReference type="Pfam" id="PF05685">
    <property type="entry name" value="Uma2"/>
    <property type="match status" value="1"/>
</dbReference>
<keyword evidence="3" id="KW-1185">Reference proteome</keyword>
<name>A0A6M5YTA3_9BACT</name>
<dbReference type="SUPFAM" id="SSF52980">
    <property type="entry name" value="Restriction endonuclease-like"/>
    <property type="match status" value="1"/>
</dbReference>
<dbReference type="KEGG" id="ftj:FTUN_4068"/>
<dbReference type="RefSeq" id="WP_171472074.1">
    <property type="nucleotide sequence ID" value="NZ_CP053452.2"/>
</dbReference>
<dbReference type="PANTHER" id="PTHR34107:SF1">
    <property type="entry name" value="SLL0198 PROTEIN"/>
    <property type="match status" value="1"/>
</dbReference>
<dbReference type="AlphaFoldDB" id="A0A6M5YTA3"/>
<dbReference type="PANTHER" id="PTHR34107">
    <property type="entry name" value="SLL0198 PROTEIN-RELATED"/>
    <property type="match status" value="1"/>
</dbReference>
<sequence>MRGTKVKLPFEDLGELLNRLGGVPPERICLDPFPGTATKRDLLRKHGQPRKLYELVEGTLVEKPMGHVESIVAAELVALLGTFVTRYELGYFTGADDLVELMPKVVRGPDVSFTSWVQRPERTADTNAISKVIPSLVVEVLSEKNSRGEITRKLKDYFFAGVRLAWVIDPRKRTAEAYAAPDEAVAIPADGTLDGGDVLPGFTVPLAALFAKLPAPAAKKQPRRKKK</sequence>
<dbReference type="Gene3D" id="3.90.1570.10">
    <property type="entry name" value="tt1808, chain A"/>
    <property type="match status" value="1"/>
</dbReference>
<accession>A0A6M5YTA3</accession>
<evidence type="ECO:0000259" key="1">
    <source>
        <dbReference type="Pfam" id="PF05685"/>
    </source>
</evidence>
<dbReference type="EMBL" id="CP053452">
    <property type="protein sequence ID" value="QJW96511.1"/>
    <property type="molecule type" value="Genomic_DNA"/>
</dbReference>
<dbReference type="InterPro" id="IPR012296">
    <property type="entry name" value="Nuclease_put_TT1808"/>
</dbReference>
<dbReference type="InterPro" id="IPR008538">
    <property type="entry name" value="Uma2"/>
</dbReference>
<gene>
    <name evidence="2" type="ORF">FTUN_4068</name>
</gene>
<reference evidence="3" key="1">
    <citation type="submission" date="2020-05" db="EMBL/GenBank/DDBJ databases">
        <title>Frigoriglobus tundricola gen. nov., sp. nov., a psychrotolerant cellulolytic planctomycete of the family Gemmataceae with two divergent copies of 16S rRNA gene.</title>
        <authorList>
            <person name="Kulichevskaya I.S."/>
            <person name="Ivanova A.A."/>
            <person name="Naumoff D.G."/>
            <person name="Beletsky A.V."/>
            <person name="Rijpstra W.I.C."/>
            <person name="Sinninghe Damste J.S."/>
            <person name="Mardanov A.V."/>
            <person name="Ravin N.V."/>
            <person name="Dedysh S.N."/>
        </authorList>
    </citation>
    <scope>NUCLEOTIDE SEQUENCE [LARGE SCALE GENOMIC DNA]</scope>
    <source>
        <strain evidence="3">PL17</strain>
    </source>
</reference>
<dbReference type="CDD" id="cd06260">
    <property type="entry name" value="DUF820-like"/>
    <property type="match status" value="1"/>
</dbReference>
<feature type="domain" description="Putative restriction endonuclease" evidence="1">
    <location>
        <begin position="49"/>
        <end position="206"/>
    </location>
</feature>
<dbReference type="InterPro" id="IPR011335">
    <property type="entry name" value="Restrct_endonuc-II-like"/>
</dbReference>
<evidence type="ECO:0000313" key="2">
    <source>
        <dbReference type="EMBL" id="QJW96511.1"/>
    </source>
</evidence>